<dbReference type="GO" id="GO:0050660">
    <property type="term" value="F:flavin adenine dinucleotide binding"/>
    <property type="evidence" value="ECO:0007669"/>
    <property type="project" value="TreeGrafter"/>
</dbReference>
<dbReference type="SUPFAM" id="SSF51905">
    <property type="entry name" value="FAD/NAD(P)-binding domain"/>
    <property type="match status" value="1"/>
</dbReference>
<comment type="similarity">
    <text evidence="1">Belongs to the FAD-dependent oxidoreductase family.</text>
</comment>
<gene>
    <name evidence="6" type="ORF">BCV70DRAFT_212910</name>
</gene>
<dbReference type="Gene3D" id="3.50.50.100">
    <property type="match status" value="1"/>
</dbReference>
<dbReference type="AlphaFoldDB" id="A0A317XL88"/>
<dbReference type="PANTHER" id="PTHR43735:SF3">
    <property type="entry name" value="FERROPTOSIS SUPPRESSOR PROTEIN 1"/>
    <property type="match status" value="1"/>
</dbReference>
<keyword evidence="3" id="KW-0274">FAD</keyword>
<dbReference type="Proteomes" id="UP000246740">
    <property type="component" value="Unassembled WGS sequence"/>
</dbReference>
<name>A0A317XL88_9BASI</name>
<protein>
    <submittedName>
        <fullName evidence="6">FAD/NAD(P)-binding domain-containing protein</fullName>
    </submittedName>
</protein>
<evidence type="ECO:0000259" key="5">
    <source>
        <dbReference type="Pfam" id="PF07992"/>
    </source>
</evidence>
<keyword evidence="7" id="KW-1185">Reference proteome</keyword>
<evidence type="ECO:0000256" key="4">
    <source>
        <dbReference type="ARBA" id="ARBA00023002"/>
    </source>
</evidence>
<dbReference type="PRINTS" id="PR00368">
    <property type="entry name" value="FADPNR"/>
</dbReference>
<dbReference type="EMBL" id="KZ819198">
    <property type="protein sequence ID" value="PWY98572.1"/>
    <property type="molecule type" value="Genomic_DNA"/>
</dbReference>
<dbReference type="InterPro" id="IPR023753">
    <property type="entry name" value="FAD/NAD-binding_dom"/>
</dbReference>
<evidence type="ECO:0000256" key="2">
    <source>
        <dbReference type="ARBA" id="ARBA00022630"/>
    </source>
</evidence>
<dbReference type="OrthoDB" id="202203at2759"/>
<evidence type="ECO:0000256" key="1">
    <source>
        <dbReference type="ARBA" id="ARBA00006442"/>
    </source>
</evidence>
<sequence length="399" mass="42489">MSYKNIVVVGAATAGLTAAAELAKSLPETHRVILLEANPAAFWTIAALRASVQPGYEKEIVRDVNTKNVFGDNTRHIALNSTRVIDIKEDHVVVDRDVSSEIQGSRFNGTGTEIPIDRAILALGADYGFPNRISKSAKTKDDIYADFQRLQSQIKAAQNILVLGGGPTGVEFVGEVVQVYPEKAKNITLVTRGDHLISNGKDSFVTLSSKLISQLKGKGVNVVLDDSISADDLSTGALESSTTFTTEKGAQIPADFVFIASGGKPNSELVKAVDASVVNDKGQVVVNPDLSVKSSSPLWKRYFVVGDANDAPVSKTSYMAGTHASATAKNIIEIVKAEAKSAKPNTKPAPPQSGDIIMVPLGKWGGAGYLMFFTPGSWITGSIKGKSLFLSNFTKFFRA</sequence>
<evidence type="ECO:0000256" key="3">
    <source>
        <dbReference type="ARBA" id="ARBA00022827"/>
    </source>
</evidence>
<dbReference type="InParanoid" id="A0A317XL88"/>
<feature type="domain" description="FAD/NAD(P)-binding" evidence="5">
    <location>
        <begin position="5"/>
        <end position="322"/>
    </location>
</feature>
<dbReference type="GO" id="GO:0004174">
    <property type="term" value="F:electron-transferring-flavoprotein dehydrogenase activity"/>
    <property type="evidence" value="ECO:0007669"/>
    <property type="project" value="TreeGrafter"/>
</dbReference>
<evidence type="ECO:0000313" key="6">
    <source>
        <dbReference type="EMBL" id="PWY98572.1"/>
    </source>
</evidence>
<dbReference type="STRING" id="1882483.A0A317XL88"/>
<dbReference type="InterPro" id="IPR036188">
    <property type="entry name" value="FAD/NAD-bd_sf"/>
</dbReference>
<evidence type="ECO:0000313" key="7">
    <source>
        <dbReference type="Proteomes" id="UP000246740"/>
    </source>
</evidence>
<keyword evidence="2" id="KW-0285">Flavoprotein</keyword>
<dbReference type="GO" id="GO:0005737">
    <property type="term" value="C:cytoplasm"/>
    <property type="evidence" value="ECO:0007669"/>
    <property type="project" value="TreeGrafter"/>
</dbReference>
<dbReference type="Pfam" id="PF07992">
    <property type="entry name" value="Pyr_redox_2"/>
    <property type="match status" value="1"/>
</dbReference>
<dbReference type="PANTHER" id="PTHR43735">
    <property type="entry name" value="APOPTOSIS-INDUCING FACTOR 1"/>
    <property type="match status" value="1"/>
</dbReference>
<proteinExistence type="inferred from homology"/>
<dbReference type="PRINTS" id="PR00469">
    <property type="entry name" value="PNDRDTASEII"/>
</dbReference>
<organism evidence="6 7">
    <name type="scientific">Testicularia cyperi</name>
    <dbReference type="NCBI Taxonomy" id="1882483"/>
    <lineage>
        <taxon>Eukaryota</taxon>
        <taxon>Fungi</taxon>
        <taxon>Dikarya</taxon>
        <taxon>Basidiomycota</taxon>
        <taxon>Ustilaginomycotina</taxon>
        <taxon>Ustilaginomycetes</taxon>
        <taxon>Ustilaginales</taxon>
        <taxon>Anthracoideaceae</taxon>
        <taxon>Testicularia</taxon>
    </lineage>
</organism>
<keyword evidence="4" id="KW-0560">Oxidoreductase</keyword>
<accession>A0A317XL88</accession>
<reference evidence="6 7" key="1">
    <citation type="journal article" date="2018" name="Mol. Biol. Evol.">
        <title>Broad Genomic Sampling Reveals a Smut Pathogenic Ancestry of the Fungal Clade Ustilaginomycotina.</title>
        <authorList>
            <person name="Kijpornyongpan T."/>
            <person name="Mondo S.J."/>
            <person name="Barry K."/>
            <person name="Sandor L."/>
            <person name="Lee J."/>
            <person name="Lipzen A."/>
            <person name="Pangilinan J."/>
            <person name="LaButti K."/>
            <person name="Hainaut M."/>
            <person name="Henrissat B."/>
            <person name="Grigoriev I.V."/>
            <person name="Spatafora J.W."/>
            <person name="Aime M.C."/>
        </authorList>
    </citation>
    <scope>NUCLEOTIDE SEQUENCE [LARGE SCALE GENOMIC DNA]</scope>
    <source>
        <strain evidence="6 7">MCA 3645</strain>
    </source>
</reference>